<keyword evidence="3" id="KW-1185">Reference proteome</keyword>
<evidence type="ECO:0000313" key="3">
    <source>
        <dbReference type="Proteomes" id="UP000272706"/>
    </source>
</evidence>
<dbReference type="Proteomes" id="UP000272706">
    <property type="component" value="Unassembled WGS sequence"/>
</dbReference>
<evidence type="ECO:0000256" key="1">
    <source>
        <dbReference type="SAM" id="MobiDB-lite"/>
    </source>
</evidence>
<proteinExistence type="predicted"/>
<accession>A0A3A5K9Q9</accession>
<gene>
    <name evidence="2" type="ORF">D3227_32165</name>
</gene>
<name>A0A3A5K9Q9_9HYPH</name>
<sequence length="74" mass="8162">MQQRAVNDSKIGPVSLRHSQTARPTRDAKWRIANTAICQATLHDGFIVEEDVEAVAIEGRSQVEPPAPNDLELL</sequence>
<reference evidence="2 3" key="1">
    <citation type="submission" date="2018-09" db="EMBL/GenBank/DDBJ databases">
        <title>Mesorhizobium carmichaelinearum sp. nov. isolated from Carmichaelinea spp. root nodules in New Zealand.</title>
        <authorList>
            <person name="De Meyer S.E."/>
        </authorList>
    </citation>
    <scope>NUCLEOTIDE SEQUENCE [LARGE SCALE GENOMIC DNA]</scope>
    <source>
        <strain evidence="2 3">ICMP19557</strain>
    </source>
</reference>
<organism evidence="2 3">
    <name type="scientific">Mesorhizobium waimense</name>
    <dbReference type="NCBI Taxonomy" id="1300307"/>
    <lineage>
        <taxon>Bacteria</taxon>
        <taxon>Pseudomonadati</taxon>
        <taxon>Pseudomonadota</taxon>
        <taxon>Alphaproteobacteria</taxon>
        <taxon>Hyphomicrobiales</taxon>
        <taxon>Phyllobacteriaceae</taxon>
        <taxon>Mesorhizobium</taxon>
    </lineage>
</organism>
<evidence type="ECO:0000313" key="2">
    <source>
        <dbReference type="EMBL" id="RJT29421.1"/>
    </source>
</evidence>
<dbReference type="AlphaFoldDB" id="A0A3A5K9Q9"/>
<comment type="caution">
    <text evidence="2">The sequence shown here is derived from an EMBL/GenBank/DDBJ whole genome shotgun (WGS) entry which is preliminary data.</text>
</comment>
<dbReference type="EMBL" id="QZWZ01000043">
    <property type="protein sequence ID" value="RJT29421.1"/>
    <property type="molecule type" value="Genomic_DNA"/>
</dbReference>
<feature type="region of interest" description="Disordered" evidence="1">
    <location>
        <begin position="1"/>
        <end position="27"/>
    </location>
</feature>
<protein>
    <submittedName>
        <fullName evidence="2">Uncharacterized protein</fullName>
    </submittedName>
</protein>